<reference evidence="2" key="1">
    <citation type="submission" date="2020-11" db="EMBL/GenBank/DDBJ databases">
        <authorList>
            <person name="Tran Van P."/>
        </authorList>
    </citation>
    <scope>NUCLEOTIDE SEQUENCE</scope>
</reference>
<sequence>MSSQVYYHVVSYLAQPMSRYPDAGAATDAGNQQEDDGGAQGVLRVLGEGTAEAQYCEGRARNEEEYFCIGVGKLVKPPHGHSDRILNPDLRDKVQ</sequence>
<dbReference type="EMBL" id="OB793784">
    <property type="protein sequence ID" value="CAD7428574.1"/>
    <property type="molecule type" value="Genomic_DNA"/>
</dbReference>
<protein>
    <submittedName>
        <fullName evidence="2">Uncharacterized protein</fullName>
    </submittedName>
</protein>
<dbReference type="AlphaFoldDB" id="A0A7R9HND9"/>
<evidence type="ECO:0000256" key="1">
    <source>
        <dbReference type="SAM" id="MobiDB-lite"/>
    </source>
</evidence>
<organism evidence="2">
    <name type="scientific">Timema monikensis</name>
    <dbReference type="NCBI Taxonomy" id="170555"/>
    <lineage>
        <taxon>Eukaryota</taxon>
        <taxon>Metazoa</taxon>
        <taxon>Ecdysozoa</taxon>
        <taxon>Arthropoda</taxon>
        <taxon>Hexapoda</taxon>
        <taxon>Insecta</taxon>
        <taxon>Pterygota</taxon>
        <taxon>Neoptera</taxon>
        <taxon>Polyneoptera</taxon>
        <taxon>Phasmatodea</taxon>
        <taxon>Timematodea</taxon>
        <taxon>Timematoidea</taxon>
        <taxon>Timematidae</taxon>
        <taxon>Timema</taxon>
    </lineage>
</organism>
<feature type="compositionally biased region" description="Basic and acidic residues" evidence="1">
    <location>
        <begin position="80"/>
        <end position="95"/>
    </location>
</feature>
<accession>A0A7R9HND9</accession>
<evidence type="ECO:0000313" key="2">
    <source>
        <dbReference type="EMBL" id="CAD7428574.1"/>
    </source>
</evidence>
<name>A0A7R9HND9_9NEOP</name>
<feature type="region of interest" description="Disordered" evidence="1">
    <location>
        <begin position="76"/>
        <end position="95"/>
    </location>
</feature>
<gene>
    <name evidence="2" type="ORF">TMSB3V08_LOCUS5373</name>
</gene>
<proteinExistence type="predicted"/>